<name>A0A1G1T9B6_9BACT</name>
<dbReference type="PROSITE" id="PS51007">
    <property type="entry name" value="CYTC"/>
    <property type="match status" value="1"/>
</dbReference>
<evidence type="ECO:0000313" key="9">
    <source>
        <dbReference type="EMBL" id="OGX87465.1"/>
    </source>
</evidence>
<keyword evidence="3 6" id="KW-0479">Metal-binding</keyword>
<evidence type="ECO:0000256" key="1">
    <source>
        <dbReference type="ARBA" id="ARBA00022448"/>
    </source>
</evidence>
<dbReference type="GO" id="GO:0020037">
    <property type="term" value="F:heme binding"/>
    <property type="evidence" value="ECO:0007669"/>
    <property type="project" value="InterPro"/>
</dbReference>
<dbReference type="STRING" id="1908237.BEN47_10510"/>
<evidence type="ECO:0000313" key="10">
    <source>
        <dbReference type="Proteomes" id="UP000176294"/>
    </source>
</evidence>
<dbReference type="InterPro" id="IPR036909">
    <property type="entry name" value="Cyt_c-like_dom_sf"/>
</dbReference>
<comment type="caution">
    <text evidence="9">The sequence shown here is derived from an EMBL/GenBank/DDBJ whole genome shotgun (WGS) entry which is preliminary data.</text>
</comment>
<reference evidence="9 10" key="1">
    <citation type="submission" date="2016-08" db="EMBL/GenBank/DDBJ databases">
        <title>Hymenobacter coccineus sp. nov., Hymenobacter lapidarius sp. nov. and Hymenobacter glacialis sp. nov., isolated from Antarctic soil.</title>
        <authorList>
            <person name="Sedlacek I."/>
            <person name="Kralova S."/>
            <person name="Kyrova K."/>
            <person name="Maslanova I."/>
            <person name="Stankova E."/>
            <person name="Vrbovska V."/>
            <person name="Nemec M."/>
            <person name="Bartak M."/>
            <person name="Svec P."/>
            <person name="Busse H.-J."/>
            <person name="Pantucek R."/>
        </authorList>
    </citation>
    <scope>NUCLEOTIDE SEQUENCE [LARGE SCALE GENOMIC DNA]</scope>
    <source>
        <strain evidence="9 10">CCM 8643</strain>
    </source>
</reference>
<keyword evidence="1" id="KW-0813">Transport</keyword>
<organism evidence="9 10">
    <name type="scientific">Hymenobacter lapidarius</name>
    <dbReference type="NCBI Taxonomy" id="1908237"/>
    <lineage>
        <taxon>Bacteria</taxon>
        <taxon>Pseudomonadati</taxon>
        <taxon>Bacteroidota</taxon>
        <taxon>Cytophagia</taxon>
        <taxon>Cytophagales</taxon>
        <taxon>Hymenobacteraceae</taxon>
        <taxon>Hymenobacter</taxon>
    </lineage>
</organism>
<dbReference type="Gene3D" id="1.10.760.10">
    <property type="entry name" value="Cytochrome c-like domain"/>
    <property type="match status" value="1"/>
</dbReference>
<evidence type="ECO:0000259" key="8">
    <source>
        <dbReference type="PROSITE" id="PS51007"/>
    </source>
</evidence>
<dbReference type="AlphaFoldDB" id="A0A1G1T9B6"/>
<dbReference type="GO" id="GO:0005506">
    <property type="term" value="F:iron ion binding"/>
    <property type="evidence" value="ECO:0007669"/>
    <property type="project" value="InterPro"/>
</dbReference>
<evidence type="ECO:0000256" key="2">
    <source>
        <dbReference type="ARBA" id="ARBA00022617"/>
    </source>
</evidence>
<protein>
    <recommendedName>
        <fullName evidence="8">Cytochrome c domain-containing protein</fullName>
    </recommendedName>
</protein>
<keyword evidence="4" id="KW-0249">Electron transport</keyword>
<sequence length="98" mass="10534">MKLRIPVTFLFLPFLAAPVLATPPVLPGQLLYQKNCMRCHGANGKKGASGAHDLTKSNLNAFGRTYLVTNGMGKMPAFGKTLTAAQVQQVVAYSLTLR</sequence>
<dbReference type="RefSeq" id="WP_070725953.1">
    <property type="nucleotide sequence ID" value="NZ_MDZB01000084.1"/>
</dbReference>
<dbReference type="EMBL" id="MDZB01000084">
    <property type="protein sequence ID" value="OGX87465.1"/>
    <property type="molecule type" value="Genomic_DNA"/>
</dbReference>
<dbReference type="Pfam" id="PF13442">
    <property type="entry name" value="Cytochrome_CBB3"/>
    <property type="match status" value="1"/>
</dbReference>
<keyword evidence="2 6" id="KW-0349">Heme</keyword>
<proteinExistence type="predicted"/>
<feature type="chain" id="PRO_5009579112" description="Cytochrome c domain-containing protein" evidence="7">
    <location>
        <begin position="22"/>
        <end position="98"/>
    </location>
</feature>
<evidence type="ECO:0000256" key="4">
    <source>
        <dbReference type="ARBA" id="ARBA00022982"/>
    </source>
</evidence>
<dbReference type="SUPFAM" id="SSF46626">
    <property type="entry name" value="Cytochrome c"/>
    <property type="match status" value="1"/>
</dbReference>
<evidence type="ECO:0000256" key="3">
    <source>
        <dbReference type="ARBA" id="ARBA00022723"/>
    </source>
</evidence>
<evidence type="ECO:0000256" key="6">
    <source>
        <dbReference type="PROSITE-ProRule" id="PRU00433"/>
    </source>
</evidence>
<gene>
    <name evidence="9" type="ORF">BEN47_10510</name>
</gene>
<feature type="signal peptide" evidence="7">
    <location>
        <begin position="1"/>
        <end position="21"/>
    </location>
</feature>
<feature type="domain" description="Cytochrome c" evidence="8">
    <location>
        <begin position="23"/>
        <end position="98"/>
    </location>
</feature>
<keyword evidence="10" id="KW-1185">Reference proteome</keyword>
<evidence type="ECO:0000256" key="7">
    <source>
        <dbReference type="SAM" id="SignalP"/>
    </source>
</evidence>
<keyword evidence="5 6" id="KW-0408">Iron</keyword>
<dbReference type="OrthoDB" id="9811395at2"/>
<dbReference type="PRINTS" id="PR00605">
    <property type="entry name" value="CYTCHROMECIC"/>
</dbReference>
<dbReference type="Proteomes" id="UP000176294">
    <property type="component" value="Unassembled WGS sequence"/>
</dbReference>
<keyword evidence="7" id="KW-0732">Signal</keyword>
<dbReference type="InterPro" id="IPR008168">
    <property type="entry name" value="Cyt_C_IC"/>
</dbReference>
<dbReference type="GO" id="GO:0009055">
    <property type="term" value="F:electron transfer activity"/>
    <property type="evidence" value="ECO:0007669"/>
    <property type="project" value="InterPro"/>
</dbReference>
<evidence type="ECO:0000256" key="5">
    <source>
        <dbReference type="ARBA" id="ARBA00023004"/>
    </source>
</evidence>
<dbReference type="InterPro" id="IPR009056">
    <property type="entry name" value="Cyt_c-like_dom"/>
</dbReference>
<accession>A0A1G1T9B6</accession>